<organism evidence="12 13">
    <name type="scientific">Ohtaekwangia kribbensis</name>
    <dbReference type="NCBI Taxonomy" id="688913"/>
    <lineage>
        <taxon>Bacteria</taxon>
        <taxon>Pseudomonadati</taxon>
        <taxon>Bacteroidota</taxon>
        <taxon>Cytophagia</taxon>
        <taxon>Cytophagales</taxon>
        <taxon>Fulvivirgaceae</taxon>
        <taxon>Ohtaekwangia</taxon>
    </lineage>
</organism>
<reference evidence="13" key="1">
    <citation type="journal article" date="2019" name="Int. J. Syst. Evol. Microbiol.">
        <title>The Global Catalogue of Microorganisms (GCM) 10K type strain sequencing project: providing services to taxonomists for standard genome sequencing and annotation.</title>
        <authorList>
            <consortium name="The Broad Institute Genomics Platform"/>
            <consortium name="The Broad Institute Genome Sequencing Center for Infectious Disease"/>
            <person name="Wu L."/>
            <person name="Ma J."/>
        </authorList>
    </citation>
    <scope>NUCLEOTIDE SEQUENCE [LARGE SCALE GENOMIC DNA]</scope>
    <source>
        <strain evidence="13">CCUG 58938</strain>
    </source>
</reference>
<dbReference type="Pfam" id="PF13715">
    <property type="entry name" value="CarbopepD_reg_2"/>
    <property type="match status" value="1"/>
</dbReference>
<dbReference type="PROSITE" id="PS52016">
    <property type="entry name" value="TONB_DEPENDENT_REC_3"/>
    <property type="match status" value="1"/>
</dbReference>
<keyword evidence="4 8" id="KW-0812">Transmembrane</keyword>
<evidence type="ECO:0000256" key="5">
    <source>
        <dbReference type="ARBA" id="ARBA00023077"/>
    </source>
</evidence>
<dbReference type="SUPFAM" id="SSF49464">
    <property type="entry name" value="Carboxypeptidase regulatory domain-like"/>
    <property type="match status" value="1"/>
</dbReference>
<evidence type="ECO:0000256" key="2">
    <source>
        <dbReference type="ARBA" id="ARBA00022448"/>
    </source>
</evidence>
<evidence type="ECO:0000256" key="3">
    <source>
        <dbReference type="ARBA" id="ARBA00022452"/>
    </source>
</evidence>
<evidence type="ECO:0000256" key="7">
    <source>
        <dbReference type="ARBA" id="ARBA00023237"/>
    </source>
</evidence>
<dbReference type="Gene3D" id="2.170.130.10">
    <property type="entry name" value="TonB-dependent receptor, plug domain"/>
    <property type="match status" value="1"/>
</dbReference>
<dbReference type="InterPro" id="IPR008969">
    <property type="entry name" value="CarboxyPept-like_regulatory"/>
</dbReference>
<dbReference type="Gene3D" id="2.60.40.1120">
    <property type="entry name" value="Carboxypeptidase-like, regulatory domain"/>
    <property type="match status" value="1"/>
</dbReference>
<proteinExistence type="inferred from homology"/>
<keyword evidence="10" id="KW-0732">Signal</keyword>
<keyword evidence="3 8" id="KW-1134">Transmembrane beta strand</keyword>
<keyword evidence="2 8" id="KW-0813">Transport</keyword>
<comment type="caution">
    <text evidence="12">The sequence shown here is derived from an EMBL/GenBank/DDBJ whole genome shotgun (WGS) entry which is preliminary data.</text>
</comment>
<feature type="domain" description="WH2" evidence="11">
    <location>
        <begin position="734"/>
        <end position="750"/>
    </location>
</feature>
<comment type="similarity">
    <text evidence="8 9">Belongs to the TonB-dependent receptor family.</text>
</comment>
<name>A0ABW3JXE5_9BACT</name>
<dbReference type="InterPro" id="IPR036942">
    <property type="entry name" value="Beta-barrel_TonB_sf"/>
</dbReference>
<keyword evidence="5 9" id="KW-0798">TonB box</keyword>
<dbReference type="Pfam" id="PF07715">
    <property type="entry name" value="Plug"/>
    <property type="match status" value="1"/>
</dbReference>
<dbReference type="PROSITE" id="PS51082">
    <property type="entry name" value="WH2"/>
    <property type="match status" value="1"/>
</dbReference>
<dbReference type="EMBL" id="JBHTKA010000001">
    <property type="protein sequence ID" value="MFD0998211.1"/>
    <property type="molecule type" value="Genomic_DNA"/>
</dbReference>
<feature type="signal peptide" evidence="10">
    <location>
        <begin position="1"/>
        <end position="20"/>
    </location>
</feature>
<accession>A0ABW3JXE5</accession>
<dbReference type="NCBIfam" id="TIGR04057">
    <property type="entry name" value="SusC_RagA_signa"/>
    <property type="match status" value="1"/>
</dbReference>
<comment type="subcellular location">
    <subcellularLocation>
        <location evidence="1 8">Cell outer membrane</location>
        <topology evidence="1 8">Multi-pass membrane protein</topology>
    </subcellularLocation>
</comment>
<feature type="chain" id="PRO_5046165091" evidence="10">
    <location>
        <begin position="21"/>
        <end position="1103"/>
    </location>
</feature>
<dbReference type="InterPro" id="IPR039426">
    <property type="entry name" value="TonB-dep_rcpt-like"/>
</dbReference>
<dbReference type="SUPFAM" id="SSF56935">
    <property type="entry name" value="Porins"/>
    <property type="match status" value="1"/>
</dbReference>
<dbReference type="RefSeq" id="WP_377574524.1">
    <property type="nucleotide sequence ID" value="NZ_JBHTKA010000001.1"/>
</dbReference>
<sequence length="1103" mass="122913">MGRFLLLLLPCLFIVLQAQAQGIRVTGKVTSAKDGTELPGVSVRIKNTTRGTITDVNGGFEILTESPGDSIQFSFIGFVPQTVYAGQRSVINVALEVETTELEEVVITGFQEVEKKLFTGSAVNVKMSDIRTSGMTDASQMLEGRVAGVTVDNVSGTFGTSPKIRIRGNTSINGDTQPLMVVDGVILEDLNALTADDIITGNANTLTASSIAGLNPDDIESQQILKDASATALYGTRAKNGVIVITTKRGKSGQTKVNYSGNFSIHLRPTYSQYDILNSVDEMSVYREMYEKGLIDITTSVRAQNYGAMGKMFTEISEKEIPWGPDGTLNEDFLHQYETANTDWFDVLFRNSLQQQHSISLTSGTEKHNSYYSISYLHDNGQTIADNVKRYVGTAKNSFQFSKNFSLDLKLTANYRDQKVPGTQNRDFDPITGRYKRDFDINPLSYALNTARSIRPYNSDGSREYFRRNYAPFNILEELELNYININVADLSTQADITYNIRENITFRSTLQGRYATTKREHVIHERSNQAEAYRADDTQYIQDANPLLYRDPDDPAAQPKVVLPEGGFNNVNEDELKNFYIRNSIDWSHTINQIHAINVLAGQEIKYTNRMSRRADGIGVVYENGGIVNTDPNMIDFLNSQGISIYALGTDRERFAGLFLNGAYSFKEKYIFNGTVRYDGSNRLGKSKSARYLPTWNVSGAWNLHKETFIDFSFFTNLKLRATYGLSANLGPNTSALLNIRSGVTLRPTDVETYLYIQDLENSDLTWEKLKEFNVGLDFGILDNDVTGTIDAYRRNSYDLIGLLQTSGVGGNAFKNGNYADMESQGIEFSINTVNLRWQDFTWATSFNIGYTHDKITRLDFNPRIGDAIVQGGAAVLGGPRRGLFSTRFAGLDSRGIPTFFDGSGEVVYNFDLQDRDNLTSILKYEGAAEPRGAGGFSNIFNYKGFSLNVFFSFKFDYKIRLDDAFSPRYTDFNSLSKSFVNRWTVPGDENTTNVPVILDRQVINGTNPDYLSAYDLYNKSTVRVANGDYIRLKSVRLSYNFPGSIVRKIGASTAQISIEGQNLALLYSDKKLNGQDPEFFSSGGVALPQPRLITASVALGF</sequence>
<evidence type="ECO:0000256" key="10">
    <source>
        <dbReference type="SAM" id="SignalP"/>
    </source>
</evidence>
<evidence type="ECO:0000256" key="8">
    <source>
        <dbReference type="PROSITE-ProRule" id="PRU01360"/>
    </source>
</evidence>
<evidence type="ECO:0000256" key="1">
    <source>
        <dbReference type="ARBA" id="ARBA00004571"/>
    </source>
</evidence>
<dbReference type="InterPro" id="IPR037066">
    <property type="entry name" value="Plug_dom_sf"/>
</dbReference>
<dbReference type="NCBIfam" id="TIGR04056">
    <property type="entry name" value="OMP_RagA_SusC"/>
    <property type="match status" value="1"/>
</dbReference>
<dbReference type="Pfam" id="PF00593">
    <property type="entry name" value="TonB_dep_Rec_b-barrel"/>
    <property type="match status" value="1"/>
</dbReference>
<dbReference type="InterPro" id="IPR023996">
    <property type="entry name" value="TonB-dep_OMP_SusC/RagA"/>
</dbReference>
<dbReference type="Gene3D" id="2.40.170.20">
    <property type="entry name" value="TonB-dependent receptor, beta-barrel domain"/>
    <property type="match status" value="1"/>
</dbReference>
<dbReference type="InterPro" id="IPR000531">
    <property type="entry name" value="Beta-barrel_TonB"/>
</dbReference>
<gene>
    <name evidence="12" type="ORF">ACFQ21_02795</name>
</gene>
<dbReference type="InterPro" id="IPR003124">
    <property type="entry name" value="WH2_dom"/>
</dbReference>
<evidence type="ECO:0000313" key="13">
    <source>
        <dbReference type="Proteomes" id="UP001597112"/>
    </source>
</evidence>
<evidence type="ECO:0000256" key="9">
    <source>
        <dbReference type="RuleBase" id="RU003357"/>
    </source>
</evidence>
<keyword evidence="13" id="KW-1185">Reference proteome</keyword>
<protein>
    <submittedName>
        <fullName evidence="12">SusC/RagA family TonB-linked outer membrane protein</fullName>
    </submittedName>
</protein>
<evidence type="ECO:0000256" key="6">
    <source>
        <dbReference type="ARBA" id="ARBA00023136"/>
    </source>
</evidence>
<dbReference type="InterPro" id="IPR023997">
    <property type="entry name" value="TonB-dep_OMP_SusC/RagA_CS"/>
</dbReference>
<keyword evidence="6 8" id="KW-0472">Membrane</keyword>
<evidence type="ECO:0000259" key="11">
    <source>
        <dbReference type="PROSITE" id="PS51082"/>
    </source>
</evidence>
<dbReference type="InterPro" id="IPR012910">
    <property type="entry name" value="Plug_dom"/>
</dbReference>
<evidence type="ECO:0000256" key="4">
    <source>
        <dbReference type="ARBA" id="ARBA00022692"/>
    </source>
</evidence>
<evidence type="ECO:0000313" key="12">
    <source>
        <dbReference type="EMBL" id="MFD0998211.1"/>
    </source>
</evidence>
<dbReference type="Proteomes" id="UP001597112">
    <property type="component" value="Unassembled WGS sequence"/>
</dbReference>
<keyword evidence="7 8" id="KW-0998">Cell outer membrane</keyword>